<dbReference type="InterPro" id="IPR050922">
    <property type="entry name" value="LytR/CpsA/Psr_CW_biosynth"/>
</dbReference>
<dbReference type="RefSeq" id="WP_047184539.1">
    <property type="nucleotide sequence ID" value="NZ_LGTK01000020.1"/>
</dbReference>
<evidence type="ECO:0000259" key="6">
    <source>
        <dbReference type="Pfam" id="PF03816"/>
    </source>
</evidence>
<evidence type="ECO:0000256" key="3">
    <source>
        <dbReference type="ARBA" id="ARBA00022968"/>
    </source>
</evidence>
<dbReference type="NCBIfam" id="TIGR00350">
    <property type="entry name" value="lytR_cpsA_psr"/>
    <property type="match status" value="1"/>
</dbReference>
<proteinExistence type="inferred from homology"/>
<evidence type="ECO:0000256" key="2">
    <source>
        <dbReference type="ARBA" id="ARBA00022692"/>
    </source>
</evidence>
<organism evidence="7 8">
    <name type="scientific">Oceanobacillus caeni</name>
    <dbReference type="NCBI Taxonomy" id="405946"/>
    <lineage>
        <taxon>Bacteria</taxon>
        <taxon>Bacillati</taxon>
        <taxon>Bacillota</taxon>
        <taxon>Bacilli</taxon>
        <taxon>Bacillales</taxon>
        <taxon>Bacillaceae</taxon>
        <taxon>Oceanobacillus</taxon>
    </lineage>
</organism>
<feature type="transmembrane region" description="Helical" evidence="5">
    <location>
        <begin position="25"/>
        <end position="47"/>
    </location>
</feature>
<name>A0ABR5MJW7_9BACI</name>
<reference evidence="7 8" key="1">
    <citation type="submission" date="2015-07" db="EMBL/GenBank/DDBJ databases">
        <title>High-quality draft genome sequence of Oceanobacillus caeni HM6, a bacillus isolated from a human feces.</title>
        <authorList>
            <person name="Kumar J."/>
            <person name="Verma M.K."/>
            <person name="Pandey R."/>
            <person name="Bhambi M."/>
            <person name="Chauhan N."/>
        </authorList>
    </citation>
    <scope>NUCLEOTIDE SEQUENCE [LARGE SCALE GENOMIC DNA]</scope>
    <source>
        <strain evidence="7 8">HM6</strain>
    </source>
</reference>
<dbReference type="InterPro" id="IPR004474">
    <property type="entry name" value="LytR_CpsA_psr"/>
</dbReference>
<dbReference type="PANTHER" id="PTHR33392:SF3">
    <property type="entry name" value="POLYISOPRENYL-TEICHOIC ACID--PEPTIDOGLYCAN TEICHOIC ACID TRANSFERASE TAGT"/>
    <property type="match status" value="1"/>
</dbReference>
<dbReference type="PANTHER" id="PTHR33392">
    <property type="entry name" value="POLYISOPRENYL-TEICHOIC ACID--PEPTIDOGLYCAN TEICHOIC ACID TRANSFERASE TAGU"/>
    <property type="match status" value="1"/>
</dbReference>
<comment type="caution">
    <text evidence="7">The sequence shown here is derived from an EMBL/GenBank/DDBJ whole genome shotgun (WGS) entry which is preliminary data.</text>
</comment>
<evidence type="ECO:0000313" key="8">
    <source>
        <dbReference type="Proteomes" id="UP000037854"/>
    </source>
</evidence>
<evidence type="ECO:0000256" key="5">
    <source>
        <dbReference type="SAM" id="Phobius"/>
    </source>
</evidence>
<dbReference type="Proteomes" id="UP000037854">
    <property type="component" value="Unassembled WGS sequence"/>
</dbReference>
<dbReference type="Gene3D" id="3.40.630.190">
    <property type="entry name" value="LCP protein"/>
    <property type="match status" value="1"/>
</dbReference>
<dbReference type="Pfam" id="PF03816">
    <property type="entry name" value="LytR_cpsA_psr"/>
    <property type="match status" value="1"/>
</dbReference>
<gene>
    <name evidence="7" type="ORF">AFL42_07730</name>
</gene>
<evidence type="ECO:0000256" key="1">
    <source>
        <dbReference type="ARBA" id="ARBA00006068"/>
    </source>
</evidence>
<keyword evidence="2 5" id="KW-0812">Transmembrane</keyword>
<protein>
    <submittedName>
        <fullName evidence="7">Transcriptional regulator</fullName>
    </submittedName>
</protein>
<keyword evidence="8" id="KW-1185">Reference proteome</keyword>
<dbReference type="EMBL" id="LGTK01000020">
    <property type="protein sequence ID" value="KPH75920.1"/>
    <property type="molecule type" value="Genomic_DNA"/>
</dbReference>
<evidence type="ECO:0000256" key="4">
    <source>
        <dbReference type="ARBA" id="ARBA00022989"/>
    </source>
</evidence>
<accession>A0ABR5MJW7</accession>
<evidence type="ECO:0000313" key="7">
    <source>
        <dbReference type="EMBL" id="KPH75920.1"/>
    </source>
</evidence>
<keyword evidence="3" id="KW-0735">Signal-anchor</keyword>
<keyword evidence="4 5" id="KW-1133">Transmembrane helix</keyword>
<feature type="domain" description="Cell envelope-related transcriptional attenuator" evidence="6">
    <location>
        <begin position="99"/>
        <end position="246"/>
    </location>
</feature>
<comment type="similarity">
    <text evidence="1">Belongs to the LytR/CpsA/Psr (LCP) family.</text>
</comment>
<keyword evidence="5" id="KW-0472">Membrane</keyword>
<sequence length="346" mass="38757">MSKRQLNEPTRIVRRKKKRRIRKRIYILLPIVIVFVGILTYASYLYLKADSIFSSAYEDDGREKSDLREIPVDPTKDNVSVLIMGIDSSEKRGESKNSRTDTLMVATLNKKENSIKLLSIPRDSLVYIPEVGYETKINHAHAFGGTRGTINTVENLLDIPIDYYVKVNFDAFIDVVDAVGGITVDVPYELKEQNSKDKAGAIHLLPGKQHLDGEEALALARTRKKDNDIMRGERQQEIMKAIIAKGASVHGIMNIDDVIEAVGGNLTTNMKFGEMKSFITYGTSGKSLDIETLTLKGTDYQPGRTYYYKLDELALGETKHTLQAHLDIVNDSTLTETQTTSGETTY</sequence>